<comment type="caution">
    <text evidence="2">The sequence shown here is derived from an EMBL/GenBank/DDBJ whole genome shotgun (WGS) entry which is preliminary data.</text>
</comment>
<sequence>MTKNTKSKYGNYVSNSNTLHKDLDNLDTENDYYKYHKKSLTSNNSIN</sequence>
<evidence type="ECO:0000313" key="3">
    <source>
        <dbReference type="Proteomes" id="UP000008553"/>
    </source>
</evidence>
<organism evidence="2 3">
    <name type="scientific">Plasmodium yoelii yoelii</name>
    <dbReference type="NCBI Taxonomy" id="73239"/>
    <lineage>
        <taxon>Eukaryota</taxon>
        <taxon>Sar</taxon>
        <taxon>Alveolata</taxon>
        <taxon>Apicomplexa</taxon>
        <taxon>Aconoidasida</taxon>
        <taxon>Haemosporida</taxon>
        <taxon>Plasmodiidae</taxon>
        <taxon>Plasmodium</taxon>
        <taxon>Plasmodium (Vinckeia)</taxon>
    </lineage>
</organism>
<proteinExistence type="predicted"/>
<protein>
    <submittedName>
        <fullName evidence="2">Uncharacterized protein</fullName>
    </submittedName>
</protein>
<evidence type="ECO:0000256" key="1">
    <source>
        <dbReference type="SAM" id="MobiDB-lite"/>
    </source>
</evidence>
<feature type="compositionally biased region" description="Polar residues" evidence="1">
    <location>
        <begin position="1"/>
        <end position="18"/>
    </location>
</feature>
<feature type="region of interest" description="Disordered" evidence="1">
    <location>
        <begin position="1"/>
        <end position="22"/>
    </location>
</feature>
<keyword evidence="3" id="KW-1185">Reference proteome</keyword>
<reference evidence="2 3" key="1">
    <citation type="journal article" date="2002" name="Nature">
        <title>Genome sequence and comparative analysis of the model rodent malaria parasite Plasmodium yoelii yoelii.</title>
        <authorList>
            <person name="Carlton J.M."/>
            <person name="Angiuoli S.V."/>
            <person name="Suh B.B."/>
            <person name="Kooij T.W."/>
            <person name="Pertea M."/>
            <person name="Silva J.C."/>
            <person name="Ermolaeva M.D."/>
            <person name="Allen J.E."/>
            <person name="Selengut J.D."/>
            <person name="Koo H.L."/>
            <person name="Peterson J.D."/>
            <person name="Pop M."/>
            <person name="Kosack D.S."/>
            <person name="Shumway M.F."/>
            <person name="Bidwell S.L."/>
            <person name="Shallom S.J."/>
            <person name="van Aken S.E."/>
            <person name="Riedmuller S.B."/>
            <person name="Feldblyum T.V."/>
            <person name="Cho J.K."/>
            <person name="Quackenbush J."/>
            <person name="Sedegah M."/>
            <person name="Shoaibi A."/>
            <person name="Cummings L.M."/>
            <person name="Florens L."/>
            <person name="Yates J.R."/>
            <person name="Raine J.D."/>
            <person name="Sinden R.E."/>
            <person name="Harris M.A."/>
            <person name="Cunningham D.A."/>
            <person name="Preiser P.R."/>
            <person name="Bergman L.W."/>
            <person name="Vaidya A.B."/>
            <person name="van Lin L.H."/>
            <person name="Janse C.J."/>
            <person name="Waters A.P."/>
            <person name="Smith H.O."/>
            <person name="White O.R."/>
            <person name="Salzberg S.L."/>
            <person name="Venter J.C."/>
            <person name="Fraser C.M."/>
            <person name="Hoffman S.L."/>
            <person name="Gardner M.J."/>
            <person name="Carucci D.J."/>
        </authorList>
    </citation>
    <scope>NUCLEOTIDE SEQUENCE [LARGE SCALE GENOMIC DNA]</scope>
    <source>
        <strain evidence="2 3">17XNL</strain>
    </source>
</reference>
<feature type="non-terminal residue" evidence="2">
    <location>
        <position position="47"/>
    </location>
</feature>
<dbReference type="AlphaFoldDB" id="Q7RG87"/>
<evidence type="ECO:0000313" key="2">
    <source>
        <dbReference type="EMBL" id="EAA16325.1"/>
    </source>
</evidence>
<dbReference type="EMBL" id="AABL01001358">
    <property type="protein sequence ID" value="EAA16325.1"/>
    <property type="molecule type" value="Genomic_DNA"/>
</dbReference>
<accession>Q7RG87</accession>
<dbReference type="InParanoid" id="Q7RG87"/>
<dbReference type="PaxDb" id="73239-Q7RG87"/>
<gene>
    <name evidence="2" type="ORF">PY04460</name>
</gene>
<dbReference type="Proteomes" id="UP000008553">
    <property type="component" value="Unassembled WGS sequence"/>
</dbReference>
<name>Q7RG87_PLAYO</name>